<dbReference type="InterPro" id="IPR027756">
    <property type="entry name" value="Ovo-like"/>
</dbReference>
<dbReference type="GO" id="GO:0005634">
    <property type="term" value="C:nucleus"/>
    <property type="evidence" value="ECO:0007669"/>
    <property type="project" value="UniProtKB-SubCell"/>
</dbReference>
<protein>
    <submittedName>
        <fullName evidence="11">Piso0_004048 protein</fullName>
    </submittedName>
</protein>
<evidence type="ECO:0000256" key="6">
    <source>
        <dbReference type="ARBA" id="ARBA00023242"/>
    </source>
</evidence>
<evidence type="ECO:0000256" key="4">
    <source>
        <dbReference type="ARBA" id="ARBA00022771"/>
    </source>
</evidence>
<evidence type="ECO:0000256" key="3">
    <source>
        <dbReference type="ARBA" id="ARBA00022737"/>
    </source>
</evidence>
<feature type="domain" description="C2H2-type" evidence="9">
    <location>
        <begin position="296"/>
        <end position="323"/>
    </location>
</feature>
<feature type="compositionally biased region" description="Basic and acidic residues" evidence="8">
    <location>
        <begin position="84"/>
        <end position="102"/>
    </location>
</feature>
<organism evidence="11 12">
    <name type="scientific">Pichia sorbitophila (strain ATCC MYA-4447 / BCRC 22081 / CBS 7064 / NBRC 10061 / NRRL Y-12695)</name>
    <name type="common">Hybrid yeast</name>
    <dbReference type="NCBI Taxonomy" id="559304"/>
    <lineage>
        <taxon>Eukaryota</taxon>
        <taxon>Fungi</taxon>
        <taxon>Dikarya</taxon>
        <taxon>Ascomycota</taxon>
        <taxon>Saccharomycotina</taxon>
        <taxon>Pichiomycetes</taxon>
        <taxon>Debaryomycetaceae</taxon>
        <taxon>Millerozyma</taxon>
    </lineage>
</organism>
<feature type="compositionally biased region" description="Low complexity" evidence="8">
    <location>
        <begin position="44"/>
        <end position="56"/>
    </location>
</feature>
<feature type="region of interest" description="Disordered" evidence="8">
    <location>
        <begin position="1"/>
        <end position="120"/>
    </location>
</feature>
<keyword evidence="5" id="KW-0862">Zinc</keyword>
<dbReference type="OrthoDB" id="8922241at2759"/>
<dbReference type="Pfam" id="PF00096">
    <property type="entry name" value="zf-C2H2"/>
    <property type="match status" value="2"/>
</dbReference>
<dbReference type="Gene3D" id="3.30.160.60">
    <property type="entry name" value="Classic Zinc Finger"/>
    <property type="match status" value="2"/>
</dbReference>
<dbReference type="SUPFAM" id="SSF57667">
    <property type="entry name" value="beta-beta-alpha zinc fingers"/>
    <property type="match status" value="1"/>
</dbReference>
<evidence type="ECO:0000313" key="10">
    <source>
        <dbReference type="EMBL" id="CCE83472.1"/>
    </source>
</evidence>
<dbReference type="GO" id="GO:0008270">
    <property type="term" value="F:zinc ion binding"/>
    <property type="evidence" value="ECO:0007669"/>
    <property type="project" value="UniProtKB-KW"/>
</dbReference>
<sequence length="345" mass="38391">MDNFALQKHSSVKEENTSKNDKRNSGSFGSRYSPYGSIGDLEDASSIPAAPSGASSREVSGFLPHRQIPIEPNLSFARGYGNGDEIKDGSRARVRTGREASESPRPTSAQYNSSTDPDEDEKFLSMAREALVATASNARSEKGSLIIDPTIQDLLCRLQYASSPHGNPIREGSKIQTNENGQLMIQDFYNNFPNFSKDIFASPPDIQEGSAPSARNNGMNSNWNFLVGEPFLSNRQSASGESSSGTLYDNSSDFQHERRDSRDEDRKFLCSICSMSFRRSSDLKRHEKQHLSIPPNICEMCGKGFARKDALKRHLGTLTCKRNAEKKLYIENLTYLHESQKKKGR</sequence>
<accession>G8Y7C3</accession>
<dbReference type="PROSITE" id="PS00028">
    <property type="entry name" value="ZINC_FINGER_C2H2_1"/>
    <property type="match status" value="1"/>
</dbReference>
<dbReference type="Proteomes" id="UP000005222">
    <property type="component" value="Chromosome L"/>
</dbReference>
<reference evidence="12" key="2">
    <citation type="journal article" date="2012" name="G3 (Bethesda)">
        <title>Pichia sorbitophila, an interspecies yeast hybrid reveals early steps of genome resolution following polyploidization.</title>
        <authorList>
            <person name="Leh Louis V."/>
            <person name="Despons L."/>
            <person name="Friedrich A."/>
            <person name="Martin T."/>
            <person name="Durrens P."/>
            <person name="Casaregola S."/>
            <person name="Neuveglise C."/>
            <person name="Fairhead C."/>
            <person name="Marck C."/>
            <person name="Cruz J.A."/>
            <person name="Straub M.L."/>
            <person name="Kugler V."/>
            <person name="Sacerdot C."/>
            <person name="Uzunov Z."/>
            <person name="Thierry A."/>
            <person name="Weiss S."/>
            <person name="Bleykasten C."/>
            <person name="De Montigny J."/>
            <person name="Jacques N."/>
            <person name="Jung P."/>
            <person name="Lemaire M."/>
            <person name="Mallet S."/>
            <person name="Morel G."/>
            <person name="Richard G.F."/>
            <person name="Sarkar A."/>
            <person name="Savel G."/>
            <person name="Schacherer J."/>
            <person name="Seret M.L."/>
            <person name="Talla E."/>
            <person name="Samson G."/>
            <person name="Jubin C."/>
            <person name="Poulain J."/>
            <person name="Vacherie B."/>
            <person name="Barbe V."/>
            <person name="Pelletier E."/>
            <person name="Sherman D.J."/>
            <person name="Westhof E."/>
            <person name="Weissenbach J."/>
            <person name="Baret P.V."/>
            <person name="Wincker P."/>
            <person name="Gaillardin C."/>
            <person name="Dujon B."/>
            <person name="Souciet J.L."/>
        </authorList>
    </citation>
    <scope>NUCLEOTIDE SEQUENCE [LARGE SCALE GENOMIC DNA]</scope>
    <source>
        <strain evidence="12">ATCC MYA-4447 / BCRC 22081 / CBS 7064 / NBRC 10061 / NRRL Y-12695</strain>
    </source>
</reference>
<dbReference type="PANTHER" id="PTHR10032">
    <property type="entry name" value="ZINC FINGER PROTEIN WITH KRAB AND SCAN DOMAINS"/>
    <property type="match status" value="1"/>
</dbReference>
<name>G8Y7C3_PICSO</name>
<dbReference type="eggNOG" id="KOG1721">
    <property type="taxonomic scope" value="Eukaryota"/>
</dbReference>
<reference evidence="11" key="1">
    <citation type="submission" date="2011-10" db="EMBL/GenBank/DDBJ databases">
        <authorList>
            <person name="Genoscope - CEA"/>
        </authorList>
    </citation>
    <scope>NUCLEOTIDE SEQUENCE</scope>
</reference>
<evidence type="ECO:0000256" key="8">
    <source>
        <dbReference type="SAM" id="MobiDB-lite"/>
    </source>
</evidence>
<dbReference type="GO" id="GO:0000981">
    <property type="term" value="F:DNA-binding transcription factor activity, RNA polymerase II-specific"/>
    <property type="evidence" value="ECO:0007669"/>
    <property type="project" value="TreeGrafter"/>
</dbReference>
<dbReference type="InterPro" id="IPR013087">
    <property type="entry name" value="Znf_C2H2_type"/>
</dbReference>
<dbReference type="STRING" id="559304.G8Y7C3"/>
<evidence type="ECO:0000313" key="11">
    <source>
        <dbReference type="EMBL" id="CCE84503.1"/>
    </source>
</evidence>
<dbReference type="HOGENOM" id="CLU_040688_0_0_1"/>
<dbReference type="InParanoid" id="G8Y7C3"/>
<evidence type="ECO:0000313" key="12">
    <source>
        <dbReference type="Proteomes" id="UP000005222"/>
    </source>
</evidence>
<dbReference type="AlphaFoldDB" id="G8Y7C3"/>
<proteinExistence type="predicted"/>
<dbReference type="SMART" id="SM00355">
    <property type="entry name" value="ZnF_C2H2"/>
    <property type="match status" value="2"/>
</dbReference>
<comment type="subcellular location">
    <subcellularLocation>
        <location evidence="1">Nucleus</location>
    </subcellularLocation>
</comment>
<dbReference type="InterPro" id="IPR036236">
    <property type="entry name" value="Znf_C2H2_sf"/>
</dbReference>
<keyword evidence="6" id="KW-0539">Nucleus</keyword>
<evidence type="ECO:0000256" key="5">
    <source>
        <dbReference type="ARBA" id="ARBA00022833"/>
    </source>
</evidence>
<dbReference type="EMBL" id="FO082049">
    <property type="protein sequence ID" value="CCE83472.1"/>
    <property type="molecule type" value="Genomic_DNA"/>
</dbReference>
<dbReference type="EMBL" id="FO082048">
    <property type="protein sequence ID" value="CCE84503.1"/>
    <property type="molecule type" value="Genomic_DNA"/>
</dbReference>
<dbReference type="Proteomes" id="UP000005222">
    <property type="component" value="Chromosome K"/>
</dbReference>
<dbReference type="PANTHER" id="PTHR10032:SF271">
    <property type="entry name" value="RH12261P-RELATED"/>
    <property type="match status" value="1"/>
</dbReference>
<evidence type="ECO:0000259" key="9">
    <source>
        <dbReference type="PROSITE" id="PS50157"/>
    </source>
</evidence>
<keyword evidence="2" id="KW-0479">Metal-binding</keyword>
<feature type="compositionally biased region" description="Polar residues" evidence="8">
    <location>
        <begin position="235"/>
        <end position="253"/>
    </location>
</feature>
<keyword evidence="4 7" id="KW-0863">Zinc-finger</keyword>
<feature type="region of interest" description="Disordered" evidence="8">
    <location>
        <begin position="235"/>
        <end position="260"/>
    </location>
</feature>
<keyword evidence="3" id="KW-0677">Repeat</keyword>
<feature type="compositionally biased region" description="Polar residues" evidence="8">
    <location>
        <begin position="104"/>
        <end position="115"/>
    </location>
</feature>
<feature type="compositionally biased region" description="Basic and acidic residues" evidence="8">
    <location>
        <begin position="11"/>
        <end position="24"/>
    </location>
</feature>
<evidence type="ECO:0000256" key="1">
    <source>
        <dbReference type="ARBA" id="ARBA00004123"/>
    </source>
</evidence>
<keyword evidence="12" id="KW-1185">Reference proteome</keyword>
<dbReference type="PROSITE" id="PS50157">
    <property type="entry name" value="ZINC_FINGER_C2H2_2"/>
    <property type="match status" value="2"/>
</dbReference>
<evidence type="ECO:0000256" key="7">
    <source>
        <dbReference type="PROSITE-ProRule" id="PRU00042"/>
    </source>
</evidence>
<dbReference type="GO" id="GO:0000978">
    <property type="term" value="F:RNA polymerase II cis-regulatory region sequence-specific DNA binding"/>
    <property type="evidence" value="ECO:0007669"/>
    <property type="project" value="TreeGrafter"/>
</dbReference>
<gene>
    <name evidence="11" type="primary">Piso0_004048</name>
    <name evidence="10" type="ORF">GNLVRS01_PISO0K08304g</name>
    <name evidence="11" type="ORF">GNLVRS01_PISO0L08305g</name>
</gene>
<feature type="domain" description="C2H2-type" evidence="9">
    <location>
        <begin position="268"/>
        <end position="295"/>
    </location>
</feature>
<evidence type="ECO:0000256" key="2">
    <source>
        <dbReference type="ARBA" id="ARBA00022723"/>
    </source>
</evidence>